<dbReference type="EMBL" id="CP012541">
    <property type="protein sequence ID" value="ALF47131.1"/>
    <property type="molecule type" value="Genomic_DNA"/>
</dbReference>
<sequence length="105" mass="12095">MDLSTFKLQDENEILKEIKEKELSEEEISSLINLGKKDILIALARSQKLSSTQIKEMLPNATYMAVCLLVEKQDISEVKAEILEKIEPHSELYKELIAKYKGVKW</sequence>
<dbReference type="PATRIC" id="fig|199.248.peg.450"/>
<gene>
    <name evidence="1" type="ORF">CCON33237_0425</name>
</gene>
<dbReference type="AlphaFoldDB" id="A0A0M4TLA9"/>
<organism evidence="1 2">
    <name type="scientific">Campylobacter concisus</name>
    <dbReference type="NCBI Taxonomy" id="199"/>
    <lineage>
        <taxon>Bacteria</taxon>
        <taxon>Pseudomonadati</taxon>
        <taxon>Campylobacterota</taxon>
        <taxon>Epsilonproteobacteria</taxon>
        <taxon>Campylobacterales</taxon>
        <taxon>Campylobacteraceae</taxon>
        <taxon>Campylobacter</taxon>
    </lineage>
</organism>
<dbReference type="KEGG" id="ccoc:CCON33237_0425"/>
<accession>A0A0M4TLA9</accession>
<evidence type="ECO:0000313" key="2">
    <source>
        <dbReference type="Proteomes" id="UP000066049"/>
    </source>
</evidence>
<dbReference type="RefSeq" id="WP_054196197.1">
    <property type="nucleotide sequence ID" value="NZ_CABMKQ010000002.1"/>
</dbReference>
<protein>
    <submittedName>
        <fullName evidence="1">Uncharacterized protein</fullName>
    </submittedName>
</protein>
<dbReference type="GeneID" id="28662095"/>
<reference evidence="2" key="1">
    <citation type="submission" date="2015-08" db="EMBL/GenBank/DDBJ databases">
        <title>Comparative genomics of the Campylobacter concisus group.</title>
        <authorList>
            <person name="Miller W.G."/>
            <person name="Yee E."/>
            <person name="Chapman M.H."/>
            <person name="Huynh S."/>
            <person name="Bono J.L."/>
            <person name="On S.L.W."/>
            <person name="St Leger J."/>
            <person name="Foster G."/>
            <person name="Parker C.T."/>
        </authorList>
    </citation>
    <scope>NUCLEOTIDE SEQUENCE [LARGE SCALE GENOMIC DNA]</scope>
    <source>
        <strain evidence="2">ATCC 33237</strain>
    </source>
</reference>
<evidence type="ECO:0000313" key="1">
    <source>
        <dbReference type="EMBL" id="ALF47131.1"/>
    </source>
</evidence>
<name>A0A0M4TLA9_9BACT</name>
<proteinExistence type="predicted"/>
<dbReference type="Proteomes" id="UP000066049">
    <property type="component" value="Chromosome"/>
</dbReference>